<dbReference type="Gene3D" id="3.40.50.300">
    <property type="entry name" value="P-loop containing nucleotide triphosphate hydrolases"/>
    <property type="match status" value="1"/>
</dbReference>
<name>A0A2I1IML8_9ACTO</name>
<comment type="caution">
    <text evidence="4">The sequence shown here is derived from an EMBL/GenBank/DDBJ whole genome shotgun (WGS) entry which is preliminary data.</text>
</comment>
<feature type="region of interest" description="Disordered" evidence="1">
    <location>
        <begin position="486"/>
        <end position="508"/>
    </location>
</feature>
<dbReference type="InterPro" id="IPR046462">
    <property type="entry name" value="TerL_nuclease"/>
</dbReference>
<feature type="domain" description="Terminase large subunit-like ATPase" evidence="2">
    <location>
        <begin position="43"/>
        <end position="215"/>
    </location>
</feature>
<feature type="domain" description="Terminase large subunit-like endonuclease" evidence="3">
    <location>
        <begin position="226"/>
        <end position="337"/>
    </location>
</feature>
<dbReference type="PANTHER" id="PTHR41287:SF1">
    <property type="entry name" value="PROTEIN YMFN"/>
    <property type="match status" value="1"/>
</dbReference>
<sequence>MGVKGCKIPQVWTKPLRKLTPATSRGFECIKFARDILQIELLPWQEWALVHLLETRPNGELRFRTVIIEVARQNGKTTLAIVLCLWRMFLDGSALVLGTAQSPETSEDTWGEAVEIVESNPELAPLIAPKGVKSQNGKKELKLVSGAKWKVAPTNRRGGRSKSADTVLFDELREHSSWEAWSAIANTTIAKKNAIVLGISNAGDKTSVVLKELRKKGIEQAEKGTALGYFGWAAAKDDDISDPKTWAKANPGLGYTVSEEALADALATQPETEFKTENLCMWVESVQETAIKPEDWQALADKNSVIDPASPLSVGVDVSSDRLYTSVCVAGWRDDGLPHVEVVACRAGMLWVADWLTVFARKWDPASVLVQARGCGASELIDPIEKTGLQVRPVGGSMLGAATGQFLDRVRDGTLAHLGQPALDVAVAGSIAKGLGESKVITRKDSPADAAPLIAAMWAVYGLAHEQAEDTRLSAYSSMASDWWNSPPVPTVSEPPNKSESQSRPWWA</sequence>
<dbReference type="InterPro" id="IPR005021">
    <property type="entry name" value="Terminase_largesu-like"/>
</dbReference>
<dbReference type="Proteomes" id="UP000235122">
    <property type="component" value="Unassembled WGS sequence"/>
</dbReference>
<evidence type="ECO:0008006" key="6">
    <source>
        <dbReference type="Google" id="ProtNLM"/>
    </source>
</evidence>
<dbReference type="RefSeq" id="WP_101634652.1">
    <property type="nucleotide sequence ID" value="NZ_PKKO01000003.1"/>
</dbReference>
<evidence type="ECO:0000259" key="2">
    <source>
        <dbReference type="Pfam" id="PF03354"/>
    </source>
</evidence>
<organism evidence="4 5">
    <name type="scientific">Winkia neuii</name>
    <dbReference type="NCBI Taxonomy" id="33007"/>
    <lineage>
        <taxon>Bacteria</taxon>
        <taxon>Bacillati</taxon>
        <taxon>Actinomycetota</taxon>
        <taxon>Actinomycetes</taxon>
        <taxon>Actinomycetales</taxon>
        <taxon>Actinomycetaceae</taxon>
        <taxon>Winkia</taxon>
    </lineage>
</organism>
<dbReference type="PANTHER" id="PTHR41287">
    <property type="match status" value="1"/>
</dbReference>
<dbReference type="InterPro" id="IPR046461">
    <property type="entry name" value="TerL_ATPase"/>
</dbReference>
<feature type="compositionally biased region" description="Polar residues" evidence="1">
    <location>
        <begin position="494"/>
        <end position="508"/>
    </location>
</feature>
<reference evidence="4 5" key="1">
    <citation type="submission" date="2017-12" db="EMBL/GenBank/DDBJ databases">
        <title>Phylogenetic diversity of female urinary microbiome.</title>
        <authorList>
            <person name="Thomas-White K."/>
            <person name="Wolfe A.J."/>
        </authorList>
    </citation>
    <scope>NUCLEOTIDE SEQUENCE [LARGE SCALE GENOMIC DNA]</scope>
    <source>
        <strain evidence="4 5">UMB0402</strain>
    </source>
</reference>
<dbReference type="Pfam" id="PF20441">
    <property type="entry name" value="TerL_nuclease"/>
    <property type="match status" value="1"/>
</dbReference>
<protein>
    <recommendedName>
        <fullName evidence="6">Terminase</fullName>
    </recommendedName>
</protein>
<keyword evidence="5" id="KW-1185">Reference proteome</keyword>
<dbReference type="Pfam" id="PF03354">
    <property type="entry name" value="TerL_ATPase"/>
    <property type="match status" value="1"/>
</dbReference>
<gene>
    <name evidence="4" type="ORF">CYJ19_05920</name>
</gene>
<dbReference type="InterPro" id="IPR027417">
    <property type="entry name" value="P-loop_NTPase"/>
</dbReference>
<evidence type="ECO:0000259" key="3">
    <source>
        <dbReference type="Pfam" id="PF20441"/>
    </source>
</evidence>
<accession>A0A2I1IML8</accession>
<dbReference type="EMBL" id="PKKO01000003">
    <property type="protein sequence ID" value="PKY72378.1"/>
    <property type="molecule type" value="Genomic_DNA"/>
</dbReference>
<dbReference type="GO" id="GO:0004519">
    <property type="term" value="F:endonuclease activity"/>
    <property type="evidence" value="ECO:0007669"/>
    <property type="project" value="InterPro"/>
</dbReference>
<proteinExistence type="predicted"/>
<evidence type="ECO:0000313" key="5">
    <source>
        <dbReference type="Proteomes" id="UP000235122"/>
    </source>
</evidence>
<dbReference type="AlphaFoldDB" id="A0A2I1IML8"/>
<evidence type="ECO:0000313" key="4">
    <source>
        <dbReference type="EMBL" id="PKY72378.1"/>
    </source>
</evidence>
<evidence type="ECO:0000256" key="1">
    <source>
        <dbReference type="SAM" id="MobiDB-lite"/>
    </source>
</evidence>